<organism evidence="3 4">
    <name type="scientific">Streptomyces antibioticus</name>
    <dbReference type="NCBI Taxonomy" id="1890"/>
    <lineage>
        <taxon>Bacteria</taxon>
        <taxon>Bacillati</taxon>
        <taxon>Actinomycetota</taxon>
        <taxon>Actinomycetes</taxon>
        <taxon>Kitasatosporales</taxon>
        <taxon>Streptomycetaceae</taxon>
        <taxon>Streptomyces</taxon>
    </lineage>
</organism>
<dbReference type="EMBL" id="CP050692">
    <property type="protein sequence ID" value="QIT47655.1"/>
    <property type="molecule type" value="Genomic_DNA"/>
</dbReference>
<evidence type="ECO:0000256" key="2">
    <source>
        <dbReference type="SAM" id="MobiDB-lite"/>
    </source>
</evidence>
<reference evidence="3 4" key="1">
    <citation type="submission" date="2020-03" db="EMBL/GenBank/DDBJ databases">
        <title>Is there a link between lipid content and antibiotic production in Streptomyces?</title>
        <authorList>
            <person name="David M."/>
            <person name="Lejeune C."/>
            <person name="Abreu S."/>
            <person name="Thibessard A."/>
            <person name="Leblond P."/>
            <person name="Chaminade P."/>
            <person name="Virolle M.-J."/>
        </authorList>
    </citation>
    <scope>NUCLEOTIDE SEQUENCE [LARGE SCALE GENOMIC DNA]</scope>
    <source>
        <strain evidence="3 4">DSM 41481</strain>
    </source>
</reference>
<evidence type="ECO:0000313" key="3">
    <source>
        <dbReference type="EMBL" id="QIT47655.1"/>
    </source>
</evidence>
<dbReference type="RefSeq" id="WP_078636010.1">
    <property type="nucleotide sequence ID" value="NZ_CM007717.1"/>
</dbReference>
<protein>
    <submittedName>
        <fullName evidence="3">Uncharacterized protein</fullName>
    </submittedName>
</protein>
<dbReference type="AlphaFoldDB" id="A0AAE6YCQ2"/>
<proteinExistence type="predicted"/>
<sequence length="189" mass="20690">MARLQILPLPEGTGDDRPPFVLVVDQMEPQRYVVGEGMEGQPDHWDVVAKRIGARGAIVLPDTVEIPANGPLPLPEVDEVSEADFTTMATAVHQALGIDITEGMPDIAGWLLAACRELEKSEAARTRLRTERDRANEALTRVRDLTEQPEVMNVNPESPYATQDGYAQGIRAAKRAIEDERSQTAEHGG</sequence>
<keyword evidence="1" id="KW-0175">Coiled coil</keyword>
<gene>
    <name evidence="3" type="ORF">HCX60_32390</name>
</gene>
<evidence type="ECO:0000313" key="4">
    <source>
        <dbReference type="Proteomes" id="UP000502504"/>
    </source>
</evidence>
<feature type="compositionally biased region" description="Basic and acidic residues" evidence="2">
    <location>
        <begin position="175"/>
        <end position="189"/>
    </location>
</feature>
<dbReference type="Proteomes" id="UP000502504">
    <property type="component" value="Chromosome"/>
</dbReference>
<name>A0AAE6YCQ2_STRAT</name>
<feature type="coiled-coil region" evidence="1">
    <location>
        <begin position="118"/>
        <end position="148"/>
    </location>
</feature>
<accession>A0AAE6YCQ2</accession>
<feature type="region of interest" description="Disordered" evidence="2">
    <location>
        <begin position="148"/>
        <end position="189"/>
    </location>
</feature>
<evidence type="ECO:0000256" key="1">
    <source>
        <dbReference type="SAM" id="Coils"/>
    </source>
</evidence>